<dbReference type="EMBL" id="SDIL01000128">
    <property type="protein sequence ID" value="RXK35618.1"/>
    <property type="molecule type" value="Genomic_DNA"/>
</dbReference>
<comment type="caution">
    <text evidence="2">The sequence shown here is derived from an EMBL/GenBank/DDBJ whole genome shotgun (WGS) entry which is preliminary data.</text>
</comment>
<feature type="compositionally biased region" description="Polar residues" evidence="1">
    <location>
        <begin position="69"/>
        <end position="78"/>
    </location>
</feature>
<feature type="region of interest" description="Disordered" evidence="1">
    <location>
        <begin position="1"/>
        <end position="80"/>
    </location>
</feature>
<protein>
    <submittedName>
        <fullName evidence="2">Uncharacterized protein</fullName>
    </submittedName>
</protein>
<evidence type="ECO:0000313" key="3">
    <source>
        <dbReference type="Proteomes" id="UP000289152"/>
    </source>
</evidence>
<feature type="compositionally biased region" description="Polar residues" evidence="1">
    <location>
        <begin position="339"/>
        <end position="349"/>
    </location>
</feature>
<feature type="region of interest" description="Disordered" evidence="1">
    <location>
        <begin position="334"/>
        <end position="369"/>
    </location>
</feature>
<dbReference type="VEuPathDB" id="FungiDB:TREMEDRAFT_65244"/>
<name>A0A4Q1BA19_TREME</name>
<feature type="compositionally biased region" description="Low complexity" evidence="1">
    <location>
        <begin position="9"/>
        <end position="21"/>
    </location>
</feature>
<reference evidence="2 3" key="1">
    <citation type="submission" date="2016-06" db="EMBL/GenBank/DDBJ databases">
        <title>Evolution of pathogenesis and genome organization in the Tremellales.</title>
        <authorList>
            <person name="Cuomo C."/>
            <person name="Litvintseva A."/>
            <person name="Heitman J."/>
            <person name="Chen Y."/>
            <person name="Sun S."/>
            <person name="Springer D."/>
            <person name="Dromer F."/>
            <person name="Young S."/>
            <person name="Zeng Q."/>
            <person name="Chapman S."/>
            <person name="Gujja S."/>
            <person name="Saif S."/>
            <person name="Birren B."/>
        </authorList>
    </citation>
    <scope>NUCLEOTIDE SEQUENCE [LARGE SCALE GENOMIC DNA]</scope>
    <source>
        <strain evidence="2 3">ATCC 28783</strain>
    </source>
</reference>
<feature type="compositionally biased region" description="Basic and acidic residues" evidence="1">
    <location>
        <begin position="55"/>
        <end position="67"/>
    </location>
</feature>
<dbReference type="AlphaFoldDB" id="A0A4Q1BA19"/>
<keyword evidence="3" id="KW-1185">Reference proteome</keyword>
<evidence type="ECO:0000256" key="1">
    <source>
        <dbReference type="SAM" id="MobiDB-lite"/>
    </source>
</evidence>
<dbReference type="InParanoid" id="A0A4Q1BA19"/>
<evidence type="ECO:0000313" key="2">
    <source>
        <dbReference type="EMBL" id="RXK35618.1"/>
    </source>
</evidence>
<accession>A0A4Q1BA19</accession>
<feature type="compositionally biased region" description="Low complexity" evidence="1">
    <location>
        <begin position="350"/>
        <end position="362"/>
    </location>
</feature>
<organism evidence="2 3">
    <name type="scientific">Tremella mesenterica</name>
    <name type="common">Jelly fungus</name>
    <dbReference type="NCBI Taxonomy" id="5217"/>
    <lineage>
        <taxon>Eukaryota</taxon>
        <taxon>Fungi</taxon>
        <taxon>Dikarya</taxon>
        <taxon>Basidiomycota</taxon>
        <taxon>Agaricomycotina</taxon>
        <taxon>Tremellomycetes</taxon>
        <taxon>Tremellales</taxon>
        <taxon>Tremellaceae</taxon>
        <taxon>Tremella</taxon>
    </lineage>
</organism>
<feature type="region of interest" description="Disordered" evidence="1">
    <location>
        <begin position="92"/>
        <end position="137"/>
    </location>
</feature>
<sequence length="389" mass="42342">MSKHILSPSTSSRRTRASTAAILPNVDPELLMRHTKRMRISSQAPAPSQPPLVDASRRALDTIKDRYQSGPSRAQQSPPLDDAIMEQFLDFEGGAGPSATGENPSPAKSVESEHGTVVENQNSPGNKSPVPPSDYSEGLVEVPHELETIFHTPRKVPVNDELAKALDARKDSEIATLWARLSFSSVRTALKDEALDRFRETGAIKPTVKWFGNALDRLAQGWRLRNKNGAVVRLEGELCSDCQRRLDDEEDFRGITVGAQTVTSKVTFVLEHELCAVSARYRSLSPQDQSSSLTQLSAYIHLFSSLLLPLPPVHLGLYKSLHLIPSNYVPPTPSETLDHLTSSGDPTGLSSSQPVAGPSSSPHTPLPRNVIRIPASARCPRANSTASNF</sequence>
<dbReference type="Proteomes" id="UP000289152">
    <property type="component" value="Unassembled WGS sequence"/>
</dbReference>
<proteinExistence type="predicted"/>
<gene>
    <name evidence="2" type="ORF">M231_07098</name>
</gene>